<name>A0ABQ3EC15_9HYPH</name>
<dbReference type="Proteomes" id="UP000637980">
    <property type="component" value="Unassembled WGS sequence"/>
</dbReference>
<evidence type="ECO:0000313" key="2">
    <source>
        <dbReference type="Proteomes" id="UP000637980"/>
    </source>
</evidence>
<evidence type="ECO:0000313" key="1">
    <source>
        <dbReference type="EMBL" id="GHB31614.1"/>
    </source>
</evidence>
<accession>A0ABQ3EC15</accession>
<gene>
    <name evidence="1" type="ORF">GCM10007094_20370</name>
</gene>
<organism evidence="1 2">
    <name type="scientific">Pseudovibrio japonicus</name>
    <dbReference type="NCBI Taxonomy" id="366534"/>
    <lineage>
        <taxon>Bacteria</taxon>
        <taxon>Pseudomonadati</taxon>
        <taxon>Pseudomonadota</taxon>
        <taxon>Alphaproteobacteria</taxon>
        <taxon>Hyphomicrobiales</taxon>
        <taxon>Stappiaceae</taxon>
        <taxon>Pseudovibrio</taxon>
    </lineage>
</organism>
<dbReference type="EMBL" id="BMXE01000003">
    <property type="protein sequence ID" value="GHB31614.1"/>
    <property type="molecule type" value="Genomic_DNA"/>
</dbReference>
<keyword evidence="2" id="KW-1185">Reference proteome</keyword>
<sequence length="65" mass="7144">MPEQVGVVERHCEALCVMPVVEKAFIPIALADEIVEGFIFEPAKELLGQNVVPDPEAMGLQRLRA</sequence>
<comment type="caution">
    <text evidence="1">The sequence shown here is derived from an EMBL/GenBank/DDBJ whole genome shotgun (WGS) entry which is preliminary data.</text>
</comment>
<proteinExistence type="predicted"/>
<reference evidence="2" key="1">
    <citation type="journal article" date="2019" name="Int. J. Syst. Evol. Microbiol.">
        <title>The Global Catalogue of Microorganisms (GCM) 10K type strain sequencing project: providing services to taxonomists for standard genome sequencing and annotation.</title>
        <authorList>
            <consortium name="The Broad Institute Genomics Platform"/>
            <consortium name="The Broad Institute Genome Sequencing Center for Infectious Disease"/>
            <person name="Wu L."/>
            <person name="Ma J."/>
        </authorList>
    </citation>
    <scope>NUCLEOTIDE SEQUENCE [LARGE SCALE GENOMIC DNA]</scope>
    <source>
        <strain evidence="2">KCTC 12861</strain>
    </source>
</reference>
<protein>
    <submittedName>
        <fullName evidence="1">Uncharacterized protein</fullName>
    </submittedName>
</protein>